<keyword evidence="6" id="KW-1185">Reference proteome</keyword>
<evidence type="ECO:0000313" key="6">
    <source>
        <dbReference type="Proteomes" id="UP001165121"/>
    </source>
</evidence>
<comment type="caution">
    <text evidence="5">The sequence shown here is derived from an EMBL/GenBank/DDBJ whole genome shotgun (WGS) entry which is preliminary data.</text>
</comment>
<keyword evidence="1" id="KW-0238">DNA-binding</keyword>
<dbReference type="GO" id="GO:0005634">
    <property type="term" value="C:nucleus"/>
    <property type="evidence" value="ECO:0007669"/>
    <property type="project" value="TreeGrafter"/>
</dbReference>
<dbReference type="Proteomes" id="UP001165121">
    <property type="component" value="Unassembled WGS sequence"/>
</dbReference>
<protein>
    <submittedName>
        <fullName evidence="5">Unnamed protein product</fullName>
    </submittedName>
</protein>
<evidence type="ECO:0000259" key="3">
    <source>
        <dbReference type="Pfam" id="PF03184"/>
    </source>
</evidence>
<dbReference type="PANTHER" id="PTHR19303:SF73">
    <property type="entry name" value="PROTEIN PDC2"/>
    <property type="match status" value="1"/>
</dbReference>
<dbReference type="InterPro" id="IPR006600">
    <property type="entry name" value="HTH_CenpB_DNA-bd_dom"/>
</dbReference>
<dbReference type="Pfam" id="PF03184">
    <property type="entry name" value="DDE_1"/>
    <property type="match status" value="1"/>
</dbReference>
<feature type="domain" description="HTH CENPB-type" evidence="4">
    <location>
        <begin position="113"/>
        <end position="173"/>
    </location>
</feature>
<evidence type="ECO:0000256" key="2">
    <source>
        <dbReference type="SAM" id="MobiDB-lite"/>
    </source>
</evidence>
<name>A0A9W6U6Z7_9STRA</name>
<dbReference type="EMBL" id="BSXT01000409">
    <property type="protein sequence ID" value="GMF26683.1"/>
    <property type="molecule type" value="Genomic_DNA"/>
</dbReference>
<dbReference type="PANTHER" id="PTHR19303">
    <property type="entry name" value="TRANSPOSON"/>
    <property type="match status" value="1"/>
</dbReference>
<feature type="domain" description="DDE-1" evidence="3">
    <location>
        <begin position="246"/>
        <end position="350"/>
    </location>
</feature>
<gene>
    <name evidence="5" type="ORF">Pfra01_000510500</name>
</gene>
<proteinExistence type="predicted"/>
<evidence type="ECO:0000256" key="1">
    <source>
        <dbReference type="ARBA" id="ARBA00023125"/>
    </source>
</evidence>
<dbReference type="GO" id="GO:0003677">
    <property type="term" value="F:DNA binding"/>
    <property type="evidence" value="ECO:0007669"/>
    <property type="project" value="UniProtKB-KW"/>
</dbReference>
<feature type="region of interest" description="Disordered" evidence="2">
    <location>
        <begin position="81"/>
        <end position="105"/>
    </location>
</feature>
<dbReference type="Pfam" id="PF03221">
    <property type="entry name" value="HTH_Tnp_Tc5"/>
    <property type="match status" value="1"/>
</dbReference>
<dbReference type="OrthoDB" id="90241at2759"/>
<reference evidence="5" key="1">
    <citation type="submission" date="2023-04" db="EMBL/GenBank/DDBJ databases">
        <title>Phytophthora fragariaefolia NBRC 109709.</title>
        <authorList>
            <person name="Ichikawa N."/>
            <person name="Sato H."/>
            <person name="Tonouchi N."/>
        </authorList>
    </citation>
    <scope>NUCLEOTIDE SEQUENCE</scope>
    <source>
        <strain evidence="5">NBRC 109709</strain>
    </source>
</reference>
<dbReference type="InterPro" id="IPR004875">
    <property type="entry name" value="DDE_SF_endonuclease_dom"/>
</dbReference>
<dbReference type="AlphaFoldDB" id="A0A9W6U6Z7"/>
<evidence type="ECO:0000259" key="4">
    <source>
        <dbReference type="Pfam" id="PF03221"/>
    </source>
</evidence>
<evidence type="ECO:0000313" key="5">
    <source>
        <dbReference type="EMBL" id="GMF26683.1"/>
    </source>
</evidence>
<dbReference type="InterPro" id="IPR050863">
    <property type="entry name" value="CenT-Element_Derived"/>
</dbReference>
<organism evidence="5 6">
    <name type="scientific">Phytophthora fragariaefolia</name>
    <dbReference type="NCBI Taxonomy" id="1490495"/>
    <lineage>
        <taxon>Eukaryota</taxon>
        <taxon>Sar</taxon>
        <taxon>Stramenopiles</taxon>
        <taxon>Oomycota</taxon>
        <taxon>Peronosporomycetes</taxon>
        <taxon>Peronosporales</taxon>
        <taxon>Peronosporaceae</taxon>
        <taxon>Phytophthora</taxon>
    </lineage>
</organism>
<accession>A0A9W6U6Z7</accession>
<sequence length="425" mass="48306">MCPLAIFESGLKLEALPDFKTCTNYVVHTGHWLLLTNSSYANALPFLSKLYAMRIDPLHFPLWLTAATLFQSGASRKSFPESTLKATASRHAQKSTSRPRTEDRRSCHPQMDMLYDLVIDKRLRKEKVTREWIADQALVCHASLHADDDVPPPFAASQHWVSNFMARYSLSLRRRTNLTTLSDEALVGRAVSYTRYLRDLTPKMDKDHTVLMDETAVYFEDARTQTVDLRGARHVVIRSTGYASMRITAILAVTASGRKLPPVLIWKGKDKLTFERIDGVYVTYQKRTWVDSALLKRWIDLLFLQVALSDGKFLVWDSMRAHISRDVKAKCQSRGIEMCVIPGGLTPYLQAGRAWRDTDSETVINSITAAGFSENPYDWFIARHDVYGERFLDSWATSDAESEADTFNLGEVDDALDEVTILHEE</sequence>
<dbReference type="Gene3D" id="1.10.10.60">
    <property type="entry name" value="Homeodomain-like"/>
    <property type="match status" value="1"/>
</dbReference>